<comment type="caution">
    <text evidence="1">The sequence shown here is derived from an EMBL/GenBank/DDBJ whole genome shotgun (WGS) entry which is preliminary data.</text>
</comment>
<protein>
    <submittedName>
        <fullName evidence="1">Uncharacterized protein</fullName>
    </submittedName>
</protein>
<accession>A0ACC3MUK8</accession>
<organism evidence="1 2">
    <name type="scientific">Vermiconidia calcicola</name>
    <dbReference type="NCBI Taxonomy" id="1690605"/>
    <lineage>
        <taxon>Eukaryota</taxon>
        <taxon>Fungi</taxon>
        <taxon>Dikarya</taxon>
        <taxon>Ascomycota</taxon>
        <taxon>Pezizomycotina</taxon>
        <taxon>Dothideomycetes</taxon>
        <taxon>Dothideomycetidae</taxon>
        <taxon>Mycosphaerellales</taxon>
        <taxon>Extremaceae</taxon>
        <taxon>Vermiconidia</taxon>
    </lineage>
</organism>
<gene>
    <name evidence="1" type="ORF">LTR37_014412</name>
</gene>
<evidence type="ECO:0000313" key="1">
    <source>
        <dbReference type="EMBL" id="KAK3703565.1"/>
    </source>
</evidence>
<name>A0ACC3MUK8_9PEZI</name>
<proteinExistence type="predicted"/>
<reference evidence="1" key="1">
    <citation type="submission" date="2023-07" db="EMBL/GenBank/DDBJ databases">
        <title>Black Yeasts Isolated from many extreme environments.</title>
        <authorList>
            <person name="Coleine C."/>
            <person name="Stajich J.E."/>
            <person name="Selbmann L."/>
        </authorList>
    </citation>
    <scope>NUCLEOTIDE SEQUENCE</scope>
    <source>
        <strain evidence="1">CCFEE 5714</strain>
    </source>
</reference>
<keyword evidence="2" id="KW-1185">Reference proteome</keyword>
<dbReference type="Proteomes" id="UP001281147">
    <property type="component" value="Unassembled WGS sequence"/>
</dbReference>
<dbReference type="EMBL" id="JAUTXU010000150">
    <property type="protein sequence ID" value="KAK3703565.1"/>
    <property type="molecule type" value="Genomic_DNA"/>
</dbReference>
<evidence type="ECO:0000313" key="2">
    <source>
        <dbReference type="Proteomes" id="UP001281147"/>
    </source>
</evidence>
<sequence length="321" mass="36038">MPRPKFDDLPLSPNDPKGSAWGLYGKDDELGTLNLITEDVVKAAVKEVKHGIVVPLNLPLHQPTAPMNPTRIKCEHKILNREGVFHDDELLINTQSSSQMDGLRHYPYQDSGLFYGGVTRAEISGDKKGNKLGIHMTQDQARKGIVSRGVLLDWKAYASKHNISHSAFDSHAITLHDLLEIAKDENVTFREGDILILRTGWTQEFNKLSEADQVGIAQRSDRRQIGVEPSQELLRWHWDTGIAMVATDTVAYELTPFIRPWGYSCHEIFLNGWGMMIGELWDLEQLAERCKVEGRWTFILSSQPLNLEGGVATTANALAIF</sequence>